<dbReference type="InterPro" id="IPR029069">
    <property type="entry name" value="HotDog_dom_sf"/>
</dbReference>
<dbReference type="Pfam" id="PF20789">
    <property type="entry name" value="4HBT_3C"/>
    <property type="match status" value="1"/>
</dbReference>
<dbReference type="EMBL" id="KI966452">
    <property type="protein sequence ID" value="EWC43784.1"/>
    <property type="molecule type" value="Genomic_DNA"/>
</dbReference>
<dbReference type="PANTHER" id="PTHR38110">
    <property type="entry name" value="CHROMOSOME 23, WHOLE GENOME SHOTGUN SEQUENCE"/>
    <property type="match status" value="1"/>
</dbReference>
<feature type="domain" description="Acyl-CoA thioesterase-like C-terminal" evidence="2">
    <location>
        <begin position="154"/>
        <end position="296"/>
    </location>
</feature>
<dbReference type="SUPFAM" id="SSF54637">
    <property type="entry name" value="Thioesterase/thiol ester dehydrase-isomerase"/>
    <property type="match status" value="2"/>
</dbReference>
<evidence type="ECO:0000313" key="3">
    <source>
        <dbReference type="EMBL" id="EWC43784.1"/>
    </source>
</evidence>
<gene>
    <name evidence="3" type="ORF">DRE_07349</name>
</gene>
<keyword evidence="4" id="KW-1185">Reference proteome</keyword>
<dbReference type="PANTHER" id="PTHR38110:SF1">
    <property type="entry name" value="THIOESTERASE DOMAIN-CONTAINING PROTEIN"/>
    <property type="match status" value="1"/>
</dbReference>
<reference evidence="3 4" key="1">
    <citation type="submission" date="2013-05" db="EMBL/GenBank/DDBJ databases">
        <title>Drechslerella stenobrocha genome reveals carnivorous origination and mechanical trapping mechanism of predatory fungi.</title>
        <authorList>
            <person name="Liu X."/>
            <person name="Zhang W."/>
            <person name="Liu K."/>
        </authorList>
    </citation>
    <scope>NUCLEOTIDE SEQUENCE [LARGE SCALE GENOMIC DNA]</scope>
    <source>
        <strain evidence="3 4">248</strain>
    </source>
</reference>
<dbReference type="Pfam" id="PF13622">
    <property type="entry name" value="4HBT_3"/>
    <property type="match status" value="1"/>
</dbReference>
<sequence length="316" mass="34964">MNQVPTFLEASAVTQLTSHSYSANLSSAYCIGSVPNGGYVSAVVLRAAAAHMTITHSHVSPLQRHAISYHAMFMIKTNAGPVELKVSDTKIGRSYSVLHIELLQDNLNCVNAYVTMGNIENETGPSLETHWDIPRPSLTGTENLDRLLTPKGVPGWVERPRPFADFREVSKRVRFFTPTNDTPGVVTNWATFQNPDELITDAAIALIADLFLGVVEQLDPDSWTDTGKTKLPTSKYWYPTLSLSLDVKKALPKEGAKWVYSKVQSHQIKNGRWDLQVVLLDQNGELLATSSQVALMVDAARNTKPRGKREQVHTKL</sequence>
<dbReference type="OrthoDB" id="2532955at2759"/>
<dbReference type="HOGENOM" id="CLU_050730_0_0_1"/>
<dbReference type="InterPro" id="IPR049450">
    <property type="entry name" value="ACOT8-like_C"/>
</dbReference>
<dbReference type="Proteomes" id="UP000024837">
    <property type="component" value="Unassembled WGS sequence"/>
</dbReference>
<feature type="domain" description="Acyl-CoA thioesterase-like N-terminal HotDog" evidence="1">
    <location>
        <begin position="28"/>
        <end position="117"/>
    </location>
</feature>
<dbReference type="Gene3D" id="2.40.160.210">
    <property type="entry name" value="Acyl-CoA thioesterase, double hotdog domain"/>
    <property type="match status" value="1"/>
</dbReference>
<proteinExistence type="predicted"/>
<dbReference type="AlphaFoldDB" id="W7HL63"/>
<protein>
    <recommendedName>
        <fullName evidence="5">Thioesterase domain-containing protein</fullName>
    </recommendedName>
</protein>
<dbReference type="InterPro" id="IPR052389">
    <property type="entry name" value="Sec_Metab_Biosynth-Assoc"/>
</dbReference>
<dbReference type="InterPro" id="IPR042171">
    <property type="entry name" value="Acyl-CoA_hotdog"/>
</dbReference>
<evidence type="ECO:0000259" key="2">
    <source>
        <dbReference type="Pfam" id="PF20789"/>
    </source>
</evidence>
<accession>W7HL63</accession>
<evidence type="ECO:0008006" key="5">
    <source>
        <dbReference type="Google" id="ProtNLM"/>
    </source>
</evidence>
<evidence type="ECO:0000259" key="1">
    <source>
        <dbReference type="Pfam" id="PF13622"/>
    </source>
</evidence>
<name>W7HL63_9PEZI</name>
<organism evidence="3 4">
    <name type="scientific">Drechslerella stenobrocha 248</name>
    <dbReference type="NCBI Taxonomy" id="1043628"/>
    <lineage>
        <taxon>Eukaryota</taxon>
        <taxon>Fungi</taxon>
        <taxon>Dikarya</taxon>
        <taxon>Ascomycota</taxon>
        <taxon>Pezizomycotina</taxon>
        <taxon>Orbiliomycetes</taxon>
        <taxon>Orbiliales</taxon>
        <taxon>Orbiliaceae</taxon>
        <taxon>Drechslerella</taxon>
    </lineage>
</organism>
<evidence type="ECO:0000313" key="4">
    <source>
        <dbReference type="Proteomes" id="UP000024837"/>
    </source>
</evidence>
<dbReference type="InterPro" id="IPR049449">
    <property type="entry name" value="TesB_ACOT8-like_N"/>
</dbReference>